<proteinExistence type="predicted"/>
<protein>
    <submittedName>
        <fullName evidence="3">Uncharacterized protein</fullName>
    </submittedName>
</protein>
<keyword evidence="2" id="KW-0812">Transmembrane</keyword>
<comment type="caution">
    <text evidence="3">The sequence shown here is derived from an EMBL/GenBank/DDBJ whole genome shotgun (WGS) entry which is preliminary data.</text>
</comment>
<dbReference type="Proteomes" id="UP001140091">
    <property type="component" value="Unassembled WGS sequence"/>
</dbReference>
<accession>A0A9W8JND5</accession>
<dbReference type="SUPFAM" id="SSF103473">
    <property type="entry name" value="MFS general substrate transporter"/>
    <property type="match status" value="1"/>
</dbReference>
<feature type="compositionally biased region" description="Basic and acidic residues" evidence="1">
    <location>
        <begin position="81"/>
        <end position="90"/>
    </location>
</feature>
<evidence type="ECO:0000256" key="2">
    <source>
        <dbReference type="SAM" id="Phobius"/>
    </source>
</evidence>
<evidence type="ECO:0000313" key="4">
    <source>
        <dbReference type="Proteomes" id="UP001140091"/>
    </source>
</evidence>
<keyword evidence="4" id="KW-1185">Reference proteome</keyword>
<gene>
    <name evidence="3" type="ORF">H1R20_g1082</name>
</gene>
<dbReference type="InterPro" id="IPR036259">
    <property type="entry name" value="MFS_trans_sf"/>
</dbReference>
<sequence>MSLKYYLAGRRGSPMSNPDTHAQSQALFVLASSLSALGGGLVPAVHSLALCIVQARSIAPDFGINDYGLRDLDDVHSAEDRYGSMRDESRASSIRSSVGSSTSATTPFVPTPAPPVDSGTLFGAFALLQALAQMILAPMLFGLVYSSTVSNYPKTVFILSSGLLMVSILLMLVVKNPVGEVKVERRDKRFRRRMERESMTGLRGKALHYQHQQQLLQPQHAGGKKLSGVVNAKINANRAKAMMVKEREIQKRWEADIERRGRSRRNKDLRGGAVPVSIAFYGDRGTESGGKGMGVR</sequence>
<feature type="transmembrane region" description="Helical" evidence="2">
    <location>
        <begin position="156"/>
        <end position="174"/>
    </location>
</feature>
<keyword evidence="2" id="KW-1133">Transmembrane helix</keyword>
<evidence type="ECO:0000313" key="3">
    <source>
        <dbReference type="EMBL" id="KAJ2936014.1"/>
    </source>
</evidence>
<evidence type="ECO:0000256" key="1">
    <source>
        <dbReference type="SAM" id="MobiDB-lite"/>
    </source>
</evidence>
<feature type="compositionally biased region" description="Low complexity" evidence="1">
    <location>
        <begin position="91"/>
        <end position="108"/>
    </location>
</feature>
<feature type="transmembrane region" description="Helical" evidence="2">
    <location>
        <begin position="121"/>
        <end position="144"/>
    </location>
</feature>
<dbReference type="EMBL" id="JANBPK010000212">
    <property type="protein sequence ID" value="KAJ2936014.1"/>
    <property type="molecule type" value="Genomic_DNA"/>
</dbReference>
<dbReference type="AlphaFoldDB" id="A0A9W8JND5"/>
<feature type="non-terminal residue" evidence="3">
    <location>
        <position position="296"/>
    </location>
</feature>
<feature type="region of interest" description="Disordered" evidence="1">
    <location>
        <begin position="81"/>
        <end position="110"/>
    </location>
</feature>
<name>A0A9W8JND5_9AGAR</name>
<organism evidence="3 4">
    <name type="scientific">Candolleomyces eurysporus</name>
    <dbReference type="NCBI Taxonomy" id="2828524"/>
    <lineage>
        <taxon>Eukaryota</taxon>
        <taxon>Fungi</taxon>
        <taxon>Dikarya</taxon>
        <taxon>Basidiomycota</taxon>
        <taxon>Agaricomycotina</taxon>
        <taxon>Agaricomycetes</taxon>
        <taxon>Agaricomycetidae</taxon>
        <taxon>Agaricales</taxon>
        <taxon>Agaricineae</taxon>
        <taxon>Psathyrellaceae</taxon>
        <taxon>Candolleomyces</taxon>
    </lineage>
</organism>
<keyword evidence="2" id="KW-0472">Membrane</keyword>
<reference evidence="3" key="1">
    <citation type="submission" date="2022-06" db="EMBL/GenBank/DDBJ databases">
        <title>Genome Sequence of Candolleomyces eurysporus.</title>
        <authorList>
            <person name="Buettner E."/>
        </authorList>
    </citation>
    <scope>NUCLEOTIDE SEQUENCE</scope>
    <source>
        <strain evidence="3">VTCC 930004</strain>
    </source>
</reference>